<keyword evidence="2" id="KW-0479">Metal-binding</keyword>
<dbReference type="GO" id="GO:0016787">
    <property type="term" value="F:hydrolase activity"/>
    <property type="evidence" value="ECO:0007669"/>
    <property type="project" value="UniProtKB-KW"/>
</dbReference>
<dbReference type="GO" id="GO:0046872">
    <property type="term" value="F:metal ion binding"/>
    <property type="evidence" value="ECO:0007669"/>
    <property type="project" value="UniProtKB-KW"/>
</dbReference>
<sequence length="395" mass="43506">MSSPTPLPDLAIPPSQSTVSVSAINTTGTIRGLPAGQFFEPKIEGHDYIAAPIYAFLIKHPTLNRSLLWDLGMRKDWQNMSPFLLNALMGGFPDVKLDVPKDVHEILTENGVDANRVEGIIWSHFHFDHVGDPSTFGPRTKLIVGPGVQGAIFPGWPKNQQSPILETDYTGREVLELDFESGNGGTFKTLQIGRFKALDYFGDGSFYLLDSPGHAVGHLCALGRVKSSTEKNSFVFLAGDAIHHVGEIRPSKYLPLPENISPSPFAPVSSGCSSSCPGSIFQSLIPHPEGRTSTTFYEPSRLDPEASFHHDVDELLVTVSKVQEADCQDEILVCAAHDESLLEVIDFFPNGTLDDFAEKGWAKQAKWRFLRDFAKAVDRECEGDVKFPNEQWGPR</sequence>
<dbReference type="PANTHER" id="PTHR42978:SF5">
    <property type="entry name" value="METALLO-BETA-LACTAMASE DOMAIN-CONTAINING PROTEIN"/>
    <property type="match status" value="1"/>
</dbReference>
<reference evidence="6" key="1">
    <citation type="journal article" date="2023" name="Mol. Phylogenet. Evol.">
        <title>Genome-scale phylogeny and comparative genomics of the fungal order Sordariales.</title>
        <authorList>
            <person name="Hensen N."/>
            <person name="Bonometti L."/>
            <person name="Westerberg I."/>
            <person name="Brannstrom I.O."/>
            <person name="Guillou S."/>
            <person name="Cros-Aarteil S."/>
            <person name="Calhoun S."/>
            <person name="Haridas S."/>
            <person name="Kuo A."/>
            <person name="Mondo S."/>
            <person name="Pangilinan J."/>
            <person name="Riley R."/>
            <person name="LaButti K."/>
            <person name="Andreopoulos B."/>
            <person name="Lipzen A."/>
            <person name="Chen C."/>
            <person name="Yan M."/>
            <person name="Daum C."/>
            <person name="Ng V."/>
            <person name="Clum A."/>
            <person name="Steindorff A."/>
            <person name="Ohm R.A."/>
            <person name="Martin F."/>
            <person name="Silar P."/>
            <person name="Natvig D.O."/>
            <person name="Lalanne C."/>
            <person name="Gautier V."/>
            <person name="Ament-Velasquez S.L."/>
            <person name="Kruys A."/>
            <person name="Hutchinson M.I."/>
            <person name="Powell A.J."/>
            <person name="Barry K."/>
            <person name="Miller A.N."/>
            <person name="Grigoriev I.V."/>
            <person name="Debuchy R."/>
            <person name="Gladieux P."/>
            <person name="Hiltunen Thoren M."/>
            <person name="Johannesson H."/>
        </authorList>
    </citation>
    <scope>NUCLEOTIDE SEQUENCE</scope>
    <source>
        <strain evidence="6">PSN309</strain>
    </source>
</reference>
<keyword evidence="3" id="KW-0378">Hydrolase</keyword>
<accession>A0AAN6WWG4</accession>
<dbReference type="InterPro" id="IPR001279">
    <property type="entry name" value="Metallo-B-lactamas"/>
</dbReference>
<evidence type="ECO:0000256" key="4">
    <source>
        <dbReference type="ARBA" id="ARBA00022833"/>
    </source>
</evidence>
<reference evidence="6" key="2">
    <citation type="submission" date="2023-05" db="EMBL/GenBank/DDBJ databases">
        <authorList>
            <consortium name="Lawrence Berkeley National Laboratory"/>
            <person name="Steindorff A."/>
            <person name="Hensen N."/>
            <person name="Bonometti L."/>
            <person name="Westerberg I."/>
            <person name="Brannstrom I.O."/>
            <person name="Guillou S."/>
            <person name="Cros-Aarteil S."/>
            <person name="Calhoun S."/>
            <person name="Haridas S."/>
            <person name="Kuo A."/>
            <person name="Mondo S."/>
            <person name="Pangilinan J."/>
            <person name="Riley R."/>
            <person name="Labutti K."/>
            <person name="Andreopoulos B."/>
            <person name="Lipzen A."/>
            <person name="Chen C."/>
            <person name="Yanf M."/>
            <person name="Daum C."/>
            <person name="Ng V."/>
            <person name="Clum A."/>
            <person name="Ohm R."/>
            <person name="Martin F."/>
            <person name="Silar P."/>
            <person name="Natvig D."/>
            <person name="Lalanne C."/>
            <person name="Gautier V."/>
            <person name="Ament-Velasquez S.L."/>
            <person name="Kruys A."/>
            <person name="Hutchinson M.I."/>
            <person name="Powell A.J."/>
            <person name="Barry K."/>
            <person name="Miller A.N."/>
            <person name="Grigoriev I.V."/>
            <person name="Debuchy R."/>
            <person name="Gladieux P."/>
            <person name="Thoren M.H."/>
            <person name="Johannesson H."/>
        </authorList>
    </citation>
    <scope>NUCLEOTIDE SEQUENCE</scope>
    <source>
        <strain evidence="6">PSN309</strain>
    </source>
</reference>
<dbReference type="Gene3D" id="3.60.15.10">
    <property type="entry name" value="Ribonuclease Z/Hydroxyacylglutathione hydrolase-like"/>
    <property type="match status" value="1"/>
</dbReference>
<dbReference type="Pfam" id="PF00753">
    <property type="entry name" value="Lactamase_B"/>
    <property type="match status" value="1"/>
</dbReference>
<dbReference type="InterPro" id="IPR051013">
    <property type="entry name" value="MBL_superfamily_lactonases"/>
</dbReference>
<comment type="caution">
    <text evidence="6">The sequence shown here is derived from an EMBL/GenBank/DDBJ whole genome shotgun (WGS) entry which is preliminary data.</text>
</comment>
<evidence type="ECO:0000256" key="3">
    <source>
        <dbReference type="ARBA" id="ARBA00022801"/>
    </source>
</evidence>
<dbReference type="EMBL" id="MU864398">
    <property type="protein sequence ID" value="KAK4187742.1"/>
    <property type="molecule type" value="Genomic_DNA"/>
</dbReference>
<dbReference type="AlphaFoldDB" id="A0AAN6WWG4"/>
<dbReference type="PANTHER" id="PTHR42978">
    <property type="entry name" value="QUORUM-QUENCHING LACTONASE YTNP-RELATED-RELATED"/>
    <property type="match status" value="1"/>
</dbReference>
<comment type="similarity">
    <text evidence="1">Belongs to the metallo-beta-lactamase superfamily.</text>
</comment>
<protein>
    <recommendedName>
        <fullName evidence="5">Metallo-beta-lactamase domain-containing protein</fullName>
    </recommendedName>
</protein>
<keyword evidence="4" id="KW-0862">Zinc</keyword>
<evidence type="ECO:0000313" key="6">
    <source>
        <dbReference type="EMBL" id="KAK4187742.1"/>
    </source>
</evidence>
<name>A0AAN6WWG4_9PEZI</name>
<dbReference type="CDD" id="cd07730">
    <property type="entry name" value="metallo-hydrolase-like_MBL-fold"/>
    <property type="match status" value="1"/>
</dbReference>
<feature type="domain" description="Metallo-beta-lactamase" evidence="5">
    <location>
        <begin position="55"/>
        <end position="132"/>
    </location>
</feature>
<proteinExistence type="inferred from homology"/>
<organism evidence="6 7">
    <name type="scientific">Podospora australis</name>
    <dbReference type="NCBI Taxonomy" id="1536484"/>
    <lineage>
        <taxon>Eukaryota</taxon>
        <taxon>Fungi</taxon>
        <taxon>Dikarya</taxon>
        <taxon>Ascomycota</taxon>
        <taxon>Pezizomycotina</taxon>
        <taxon>Sordariomycetes</taxon>
        <taxon>Sordariomycetidae</taxon>
        <taxon>Sordariales</taxon>
        <taxon>Podosporaceae</taxon>
        <taxon>Podospora</taxon>
    </lineage>
</organism>
<evidence type="ECO:0000313" key="7">
    <source>
        <dbReference type="Proteomes" id="UP001302126"/>
    </source>
</evidence>
<evidence type="ECO:0000256" key="1">
    <source>
        <dbReference type="ARBA" id="ARBA00007749"/>
    </source>
</evidence>
<gene>
    <name evidence="6" type="ORF">QBC35DRAFT_498135</name>
</gene>
<dbReference type="Proteomes" id="UP001302126">
    <property type="component" value="Unassembled WGS sequence"/>
</dbReference>
<evidence type="ECO:0000259" key="5">
    <source>
        <dbReference type="Pfam" id="PF00753"/>
    </source>
</evidence>
<dbReference type="InterPro" id="IPR036866">
    <property type="entry name" value="RibonucZ/Hydroxyglut_hydro"/>
</dbReference>
<evidence type="ECO:0000256" key="2">
    <source>
        <dbReference type="ARBA" id="ARBA00022723"/>
    </source>
</evidence>
<keyword evidence="7" id="KW-1185">Reference proteome</keyword>
<dbReference type="SUPFAM" id="SSF56281">
    <property type="entry name" value="Metallo-hydrolase/oxidoreductase"/>
    <property type="match status" value="1"/>
</dbReference>